<feature type="compositionally biased region" description="Low complexity" evidence="1">
    <location>
        <begin position="368"/>
        <end position="383"/>
    </location>
</feature>
<feature type="compositionally biased region" description="Low complexity" evidence="1">
    <location>
        <begin position="652"/>
        <end position="669"/>
    </location>
</feature>
<feature type="compositionally biased region" description="Low complexity" evidence="1">
    <location>
        <begin position="536"/>
        <end position="558"/>
    </location>
</feature>
<feature type="compositionally biased region" description="Low complexity" evidence="1">
    <location>
        <begin position="412"/>
        <end position="428"/>
    </location>
</feature>
<feature type="compositionally biased region" description="Polar residues" evidence="1">
    <location>
        <begin position="197"/>
        <end position="209"/>
    </location>
</feature>
<dbReference type="EMBL" id="JMSN01000112">
    <property type="protein sequence ID" value="KDN38865.1"/>
    <property type="molecule type" value="Genomic_DNA"/>
</dbReference>
<evidence type="ECO:0000313" key="3">
    <source>
        <dbReference type="Proteomes" id="UP000027361"/>
    </source>
</evidence>
<feature type="compositionally biased region" description="Low complexity" evidence="1">
    <location>
        <begin position="679"/>
        <end position="688"/>
    </location>
</feature>
<feature type="compositionally biased region" description="Low complexity" evidence="1">
    <location>
        <begin position="216"/>
        <end position="231"/>
    </location>
</feature>
<organism evidence="2 3">
    <name type="scientific">Tilletiaria anomala (strain ATCC 24038 / CBS 436.72 / UBC 951)</name>
    <dbReference type="NCBI Taxonomy" id="1037660"/>
    <lineage>
        <taxon>Eukaryota</taxon>
        <taxon>Fungi</taxon>
        <taxon>Dikarya</taxon>
        <taxon>Basidiomycota</taxon>
        <taxon>Ustilaginomycotina</taxon>
        <taxon>Exobasidiomycetes</taxon>
        <taxon>Georgefischeriales</taxon>
        <taxon>Tilletiariaceae</taxon>
        <taxon>Tilletiaria</taxon>
    </lineage>
</organism>
<protein>
    <submittedName>
        <fullName evidence="2">Uncharacterized protein</fullName>
    </submittedName>
</protein>
<feature type="compositionally biased region" description="Basic and acidic residues" evidence="1">
    <location>
        <begin position="390"/>
        <end position="409"/>
    </location>
</feature>
<keyword evidence="3" id="KW-1185">Reference proteome</keyword>
<dbReference type="OrthoDB" id="3366627at2759"/>
<dbReference type="AlphaFoldDB" id="A0A066VJZ1"/>
<name>A0A066VJZ1_TILAU</name>
<feature type="region of interest" description="Disordered" evidence="1">
    <location>
        <begin position="1"/>
        <end position="117"/>
    </location>
</feature>
<gene>
    <name evidence="2" type="ORF">K437DRAFT_259266</name>
</gene>
<accession>A0A066VJZ1</accession>
<proteinExistence type="predicted"/>
<dbReference type="HOGENOM" id="CLU_334384_0_0_1"/>
<feature type="compositionally biased region" description="Low complexity" evidence="1">
    <location>
        <begin position="87"/>
        <end position="109"/>
    </location>
</feature>
<feature type="compositionally biased region" description="Low complexity" evidence="1">
    <location>
        <begin position="475"/>
        <end position="493"/>
    </location>
</feature>
<dbReference type="RefSeq" id="XP_013240848.1">
    <property type="nucleotide sequence ID" value="XM_013385394.1"/>
</dbReference>
<feature type="compositionally biased region" description="Gly residues" evidence="1">
    <location>
        <begin position="232"/>
        <end position="244"/>
    </location>
</feature>
<dbReference type="InParanoid" id="A0A066VJZ1"/>
<dbReference type="OMA" id="SEMYSHL"/>
<feature type="compositionally biased region" description="Polar residues" evidence="1">
    <location>
        <begin position="603"/>
        <end position="620"/>
    </location>
</feature>
<feature type="region of interest" description="Disordered" evidence="1">
    <location>
        <begin position="474"/>
        <end position="495"/>
    </location>
</feature>
<dbReference type="STRING" id="1037660.A0A066VJZ1"/>
<comment type="caution">
    <text evidence="2">The sequence shown here is derived from an EMBL/GenBank/DDBJ whole genome shotgun (WGS) entry which is preliminary data.</text>
</comment>
<sequence>MGLFSRTNKKRTESIAESAGDKAPTAAAERNRNASDVLGESPKFINGAGAGTASSYSRATAGELKPKDSSHPLKKFGSQSSKQGRGSAHAKAAIASSSSSFSSHSSAAAQVQAQGDTTTMPSTLTIASIAVNATDNKPRPSELFAGKGVDWEAISLTGSPSANTPDNSEQLQSFLKARRTWIPSFSTEPAQEEHSTPMLTSSKDLQNISFGGGPLSSETAGSVAGAASGSNAAGGGGSGSGSTPGSGISDLLMDLDDLEASHRRKQKLLSGFSPTLLPGAVVGSSTDASAAGVGSIGLDFSSASAGKEPKPSALLPNGTTRRAPAVAALGTTSSSSSSAAVRENSQANANGTHLSVTAAKSSPGKTGSSSVAAPVPASSKPVVETSSSDAKVDEKKNQKTEGAELKSNKEPAATAAAAVAGGAAGASAAKDKTAGSDGNGVAAAHTTSSAPIHTTVKTTTPLQEVKNAVASAPLSGSTPVAAAATGAPSKAGSVRAMSIRKTSFGLFGFGRKKDRLTDPDEDAARDRSMEKKGRKSSVSAPASGSAAASPSKKAAAMATFSGRKAVPTADADADDAADANAASAKADKAQSDPKETTPAATYAATQKQDAEQAQSSSSLATPEPVNATAAEPANASEPPLDHTLKEAQPSTAAASPVPNGAAAAAAAESEAAKPGSHPAGAGANTGAGASVAVAAAAVASVQAHEAQTSVVAPAVASAAPTAPLAAAQQTAPQEKQAIILPATAPAAVTAVPVAASAPASPQTDGDGTCRSTDSEAVGYETPQAVSVAGSEGLADARGVAEVTASVVALPVAEGDAVAALAHAPIALEGAPPVAELPLEAANPQDASIVALHED</sequence>
<feature type="region of interest" description="Disordered" evidence="1">
    <location>
        <begin position="509"/>
        <end position="688"/>
    </location>
</feature>
<evidence type="ECO:0000313" key="2">
    <source>
        <dbReference type="EMBL" id="KDN38865.1"/>
    </source>
</evidence>
<feature type="compositionally biased region" description="Polar residues" evidence="1">
    <location>
        <begin position="343"/>
        <end position="367"/>
    </location>
</feature>
<feature type="compositionally biased region" description="Basic and acidic residues" evidence="1">
    <location>
        <begin position="585"/>
        <end position="595"/>
    </location>
</feature>
<feature type="region of interest" description="Disordered" evidence="1">
    <location>
        <begin position="298"/>
        <end position="453"/>
    </location>
</feature>
<reference evidence="2 3" key="1">
    <citation type="submission" date="2014-05" db="EMBL/GenBank/DDBJ databases">
        <title>Draft genome sequence of a rare smut relative, Tilletiaria anomala UBC 951.</title>
        <authorList>
            <consortium name="DOE Joint Genome Institute"/>
            <person name="Toome M."/>
            <person name="Kuo A."/>
            <person name="Henrissat B."/>
            <person name="Lipzen A."/>
            <person name="Tritt A."/>
            <person name="Yoshinaga Y."/>
            <person name="Zane M."/>
            <person name="Barry K."/>
            <person name="Grigoriev I.V."/>
            <person name="Spatafora J.W."/>
            <person name="Aimea M.C."/>
        </authorList>
    </citation>
    <scope>NUCLEOTIDE SEQUENCE [LARGE SCALE GENOMIC DNA]</scope>
    <source>
        <strain evidence="2 3">UBC 951</strain>
    </source>
</reference>
<evidence type="ECO:0000256" key="1">
    <source>
        <dbReference type="SAM" id="MobiDB-lite"/>
    </source>
</evidence>
<dbReference type="GeneID" id="25265209"/>
<dbReference type="Proteomes" id="UP000027361">
    <property type="component" value="Unassembled WGS sequence"/>
</dbReference>
<feature type="region of interest" description="Disordered" evidence="1">
    <location>
        <begin position="186"/>
        <end position="250"/>
    </location>
</feature>
<feature type="compositionally biased region" description="Basic and acidic residues" evidence="1">
    <location>
        <begin position="515"/>
        <end position="531"/>
    </location>
</feature>